<dbReference type="InterPro" id="IPR036052">
    <property type="entry name" value="TrpB-like_PALP_sf"/>
</dbReference>
<evidence type="ECO:0000256" key="1">
    <source>
        <dbReference type="ARBA" id="ARBA00001933"/>
    </source>
</evidence>
<protein>
    <recommendedName>
        <fullName evidence="4">Threonine synthase</fullName>
        <ecNumber evidence="4">4.2.3.1</ecNumber>
    </recommendedName>
</protein>
<dbReference type="Proteomes" id="UP000231602">
    <property type="component" value="Unassembled WGS sequence"/>
</dbReference>
<evidence type="ECO:0000256" key="3">
    <source>
        <dbReference type="ARBA" id="ARBA00022898"/>
    </source>
</evidence>
<dbReference type="GO" id="GO:0005737">
    <property type="term" value="C:cytoplasm"/>
    <property type="evidence" value="ECO:0007669"/>
    <property type="project" value="TreeGrafter"/>
</dbReference>
<dbReference type="EMBL" id="PCXV01000010">
    <property type="protein sequence ID" value="PIR44327.1"/>
    <property type="molecule type" value="Genomic_DNA"/>
</dbReference>
<dbReference type="PANTHER" id="PTHR43515">
    <property type="entry name" value="THREONINE SYNTHASE-LIKE 1"/>
    <property type="match status" value="1"/>
</dbReference>
<evidence type="ECO:0000256" key="4">
    <source>
        <dbReference type="NCBIfam" id="TIGR00260"/>
    </source>
</evidence>
<dbReference type="InterPro" id="IPR037158">
    <property type="entry name" value="Thr_synth_N_sf"/>
</dbReference>
<feature type="modified residue" description="N6-(pyridoxal phosphate)lysine" evidence="5">
    <location>
        <position position="116"/>
    </location>
</feature>
<name>A0A2H0RCX5_9BACT</name>
<evidence type="ECO:0000313" key="8">
    <source>
        <dbReference type="Proteomes" id="UP000231602"/>
    </source>
</evidence>
<dbReference type="Gene3D" id="3.90.1380.10">
    <property type="entry name" value="Threonine synthase, N-terminal domain"/>
    <property type="match status" value="1"/>
</dbReference>
<comment type="caution">
    <text evidence="7">The sequence shown here is derived from an EMBL/GenBank/DDBJ whole genome shotgun (WGS) entry which is preliminary data.</text>
</comment>
<dbReference type="SUPFAM" id="SSF53686">
    <property type="entry name" value="Tryptophan synthase beta subunit-like PLP-dependent enzymes"/>
    <property type="match status" value="1"/>
</dbReference>
<sequence>MNFRNIEFTSTRNTKLKIPFWQSVIKGSADDGGLLVPTNFPKISPEVFLNKNWWVKSKSTDLVFSILRLFVPTSEISDKDLKGDILSALNFEMPLEKLANNNFVLRIDQGPTASFKDVAARILGKLMDKCAKIYGKKINIVVATSGDTGVAVADAFGGSKNITVTVLYPAFGVSSIQEKQMVEVHHKYKNEQVVPIKGNFDNCQDITKLLMMARGISKSNKKSKGDFIKDAKTKLKISLKNGEIDDILNVVSGLNLSSANSINIWRLIPQMSQYFISYGLLVKSGGIKAGDKIVFSVPTGNVGHLMAGVYARELGLPIDKFIISTNTNNILANIIGDGVIRHRPFISSSAPSMDILDPSNLERLLQFASLKTKEKKKINFNQMKADIKNISALKSIPLSKYGVSEKMLEFLREFIWAEDIETDEEIYAMMRYVYEKENVVLEPHGITGYIAVIRARAKGILDSKQKVVIFETAHPDKFPNALKYSGLEKSKRSSHSVLSRLSKIDLKKMGVPRAEEIGLFNVAKIIENLGNKN</sequence>
<accession>A0A2H0RCX5</accession>
<dbReference type="GO" id="GO:0009088">
    <property type="term" value="P:threonine biosynthetic process"/>
    <property type="evidence" value="ECO:0007669"/>
    <property type="project" value="UniProtKB-UniRule"/>
</dbReference>
<keyword evidence="3 5" id="KW-0663">Pyridoxal phosphate</keyword>
<gene>
    <name evidence="7" type="primary">thrC</name>
    <name evidence="7" type="ORF">COV23_00585</name>
</gene>
<comment type="similarity">
    <text evidence="2">Belongs to the threonine synthase family.</text>
</comment>
<feature type="domain" description="Threonine synthase N-terminal" evidence="6">
    <location>
        <begin position="8"/>
        <end position="85"/>
    </location>
</feature>
<dbReference type="InterPro" id="IPR004450">
    <property type="entry name" value="Thr_synthase-like"/>
</dbReference>
<organism evidence="7 8">
    <name type="scientific">Candidatus Wolfebacteria bacterium CG10_big_fil_rev_8_21_14_0_10_31_9</name>
    <dbReference type="NCBI Taxonomy" id="1975070"/>
    <lineage>
        <taxon>Bacteria</taxon>
        <taxon>Candidatus Wolfeibacteriota</taxon>
    </lineage>
</organism>
<dbReference type="GO" id="GO:0004795">
    <property type="term" value="F:threonine synthase activity"/>
    <property type="evidence" value="ECO:0007669"/>
    <property type="project" value="UniProtKB-UniRule"/>
</dbReference>
<proteinExistence type="inferred from homology"/>
<reference evidence="7 8" key="1">
    <citation type="submission" date="2017-09" db="EMBL/GenBank/DDBJ databases">
        <title>Depth-based differentiation of microbial function through sediment-hosted aquifers and enrichment of novel symbionts in the deep terrestrial subsurface.</title>
        <authorList>
            <person name="Probst A.J."/>
            <person name="Ladd B."/>
            <person name="Jarett J.K."/>
            <person name="Geller-Mcgrath D.E."/>
            <person name="Sieber C.M."/>
            <person name="Emerson J.B."/>
            <person name="Anantharaman K."/>
            <person name="Thomas B.C."/>
            <person name="Malmstrom R."/>
            <person name="Stieglmeier M."/>
            <person name="Klingl A."/>
            <person name="Woyke T."/>
            <person name="Ryan C.M."/>
            <person name="Banfield J.F."/>
        </authorList>
    </citation>
    <scope>NUCLEOTIDE SEQUENCE [LARGE SCALE GENOMIC DNA]</scope>
    <source>
        <strain evidence="7">CG10_big_fil_rev_8_21_14_0_10_31_9</strain>
    </source>
</reference>
<dbReference type="EC" id="4.2.3.1" evidence="4"/>
<dbReference type="NCBIfam" id="TIGR00260">
    <property type="entry name" value="thrC"/>
    <property type="match status" value="1"/>
</dbReference>
<evidence type="ECO:0000256" key="2">
    <source>
        <dbReference type="ARBA" id="ARBA00005517"/>
    </source>
</evidence>
<evidence type="ECO:0000313" key="7">
    <source>
        <dbReference type="EMBL" id="PIR44327.1"/>
    </source>
</evidence>
<evidence type="ECO:0000259" key="6">
    <source>
        <dbReference type="Pfam" id="PF14821"/>
    </source>
</evidence>
<dbReference type="Pfam" id="PF14821">
    <property type="entry name" value="Thr_synth_N"/>
    <property type="match status" value="1"/>
</dbReference>
<comment type="cofactor">
    <cofactor evidence="1 5">
        <name>pyridoxal 5'-phosphate</name>
        <dbReference type="ChEBI" id="CHEBI:597326"/>
    </cofactor>
</comment>
<dbReference type="AlphaFoldDB" id="A0A2H0RCX5"/>
<evidence type="ECO:0000256" key="5">
    <source>
        <dbReference type="PIRSR" id="PIRSR604450-51"/>
    </source>
</evidence>
<dbReference type="InterPro" id="IPR029144">
    <property type="entry name" value="Thr_synth_N"/>
</dbReference>
<dbReference type="Gene3D" id="3.40.50.1100">
    <property type="match status" value="2"/>
</dbReference>
<dbReference type="PANTHER" id="PTHR43515:SF1">
    <property type="entry name" value="THREONINE SYNTHASE-LIKE 1"/>
    <property type="match status" value="1"/>
</dbReference>